<proteinExistence type="predicted"/>
<accession>A0ABS5A6X6</accession>
<comment type="caution">
    <text evidence="2">The sequence shown here is derived from an EMBL/GenBank/DDBJ whole genome shotgun (WGS) entry which is preliminary data.</text>
</comment>
<reference evidence="2 3" key="1">
    <citation type="submission" date="2021-03" db="EMBL/GenBank/DDBJ databases">
        <title>Sequencing the genomes of 1000 actinobacteria strains.</title>
        <authorList>
            <person name="Klenk H.-P."/>
        </authorList>
    </citation>
    <scope>NUCLEOTIDE SEQUENCE [LARGE SCALE GENOMIC DNA]</scope>
    <source>
        <strain evidence="2 3">DSM 44580</strain>
    </source>
</reference>
<sequence>MFKIRSAQVQALYKAAPAAWQGPFHTREDEPEHNRDHEPLPAECASAELTEVLSDRTPVVSIAYGVQDNTGLVYVLLYRIKPGAVVAVEQGLRAARHCTHSPAPAWRSTWTKLDTPWFGGAGAAYRLGNANNAHSIWTFSSSQEWGLQVTSTAGAHNDTSVAAVTEVLRNLARAWDPVLGTEFGRSAPSGGGCGSPVVAAADMPYPDRDATAPNARSGEAGRLIGLHDAACRGDASWLRSAMPGPVVLDHQVAVPQDSLVLDDPEVLARVLRSRPARRDGALVFRDGPSVAVFTTGRSKTFIDAAVEVRWSAFVRDCTTSTGPARSMCEDTPTGSSGRWTGRPRSTARCAEERMVTVPSSGRRCSWT</sequence>
<gene>
    <name evidence="2" type="ORF">JOF53_001222</name>
</gene>
<keyword evidence="3" id="KW-1185">Reference proteome</keyword>
<evidence type="ECO:0000313" key="3">
    <source>
        <dbReference type="Proteomes" id="UP001519363"/>
    </source>
</evidence>
<dbReference type="EMBL" id="JAGIOO010000001">
    <property type="protein sequence ID" value="MBP2472350.1"/>
    <property type="molecule type" value="Genomic_DNA"/>
</dbReference>
<dbReference type="RefSeq" id="WP_143342690.1">
    <property type="nucleotide sequence ID" value="NZ_JAGIOO010000001.1"/>
</dbReference>
<evidence type="ECO:0000313" key="2">
    <source>
        <dbReference type="EMBL" id="MBP2472350.1"/>
    </source>
</evidence>
<evidence type="ECO:0000256" key="1">
    <source>
        <dbReference type="SAM" id="MobiDB-lite"/>
    </source>
</evidence>
<name>A0ABS5A6X6_9PSEU</name>
<protein>
    <submittedName>
        <fullName evidence="2">Uncharacterized protein</fullName>
    </submittedName>
</protein>
<feature type="region of interest" description="Disordered" evidence="1">
    <location>
        <begin position="321"/>
        <end position="343"/>
    </location>
</feature>
<organism evidence="2 3">
    <name type="scientific">Crossiella equi</name>
    <dbReference type="NCBI Taxonomy" id="130796"/>
    <lineage>
        <taxon>Bacteria</taxon>
        <taxon>Bacillati</taxon>
        <taxon>Actinomycetota</taxon>
        <taxon>Actinomycetes</taxon>
        <taxon>Pseudonocardiales</taxon>
        <taxon>Pseudonocardiaceae</taxon>
        <taxon>Crossiella</taxon>
    </lineage>
</organism>
<dbReference type="Proteomes" id="UP001519363">
    <property type="component" value="Unassembled WGS sequence"/>
</dbReference>